<dbReference type="Proteomes" id="UP000325291">
    <property type="component" value="Unassembled WGS sequence"/>
</dbReference>
<dbReference type="InterPro" id="IPR051531">
    <property type="entry name" value="N-acetyltransferase"/>
</dbReference>
<name>A0A5A9ZKG9_9RHOB</name>
<evidence type="ECO:0000259" key="1">
    <source>
        <dbReference type="Pfam" id="PF13302"/>
    </source>
</evidence>
<dbReference type="Gene3D" id="3.40.630.30">
    <property type="match status" value="1"/>
</dbReference>
<evidence type="ECO:0000313" key="3">
    <source>
        <dbReference type="Proteomes" id="UP000325291"/>
    </source>
</evidence>
<comment type="caution">
    <text evidence="2">The sequence shown here is derived from an EMBL/GenBank/DDBJ whole genome shotgun (WGS) entry which is preliminary data.</text>
</comment>
<proteinExistence type="predicted"/>
<dbReference type="AlphaFoldDB" id="A0A5A9ZKG9"/>
<dbReference type="SUPFAM" id="SSF55729">
    <property type="entry name" value="Acyl-CoA N-acyltransferases (Nat)"/>
    <property type="match status" value="1"/>
</dbReference>
<gene>
    <name evidence="2" type="ORF">FLO80_06385</name>
</gene>
<feature type="domain" description="N-acetyltransferase" evidence="1">
    <location>
        <begin position="14"/>
        <end position="149"/>
    </location>
</feature>
<reference evidence="2 3" key="1">
    <citation type="submission" date="2019-07" db="EMBL/GenBank/DDBJ databases">
        <title>Aquicoccus porphyridii gen. nov., sp. nov., isolated from a small marine red alga, Porphyridium marinum.</title>
        <authorList>
            <person name="Liu L."/>
        </authorList>
    </citation>
    <scope>NUCLEOTIDE SEQUENCE [LARGE SCALE GENOMIC DNA]</scope>
    <source>
        <strain evidence="2 3">L1 8-17</strain>
    </source>
</reference>
<keyword evidence="3" id="KW-1185">Reference proteome</keyword>
<dbReference type="PANTHER" id="PTHR43792:SF1">
    <property type="entry name" value="N-ACETYLTRANSFERASE DOMAIN-CONTAINING PROTEIN"/>
    <property type="match status" value="1"/>
</dbReference>
<evidence type="ECO:0000313" key="2">
    <source>
        <dbReference type="EMBL" id="KAA0917657.1"/>
    </source>
</evidence>
<sequence length="183" mass="20667">MTPALDIPVLETERLILRAPRESDFEHEREFFATEGSRFVGGPLPAHRVWRSLAMLIGHWAFRGYGFWALEDKESGTYQGRVGLWFPEGWIEREIGWTLMPHGQGNGYATEAALAARAHAYDVLGWDTAISEIDPKNEASKAVARRLGASFEKMYDDPEYGPIEIWRHLAPTDLENGGMEAYA</sequence>
<dbReference type="EMBL" id="VINQ01000003">
    <property type="protein sequence ID" value="KAA0917657.1"/>
    <property type="molecule type" value="Genomic_DNA"/>
</dbReference>
<dbReference type="PANTHER" id="PTHR43792">
    <property type="entry name" value="GNAT FAMILY, PUTATIVE (AFU_ORTHOLOGUE AFUA_3G00765)-RELATED-RELATED"/>
    <property type="match status" value="1"/>
</dbReference>
<organism evidence="2 3">
    <name type="scientific">Aquicoccus porphyridii</name>
    <dbReference type="NCBI Taxonomy" id="1852029"/>
    <lineage>
        <taxon>Bacteria</taxon>
        <taxon>Pseudomonadati</taxon>
        <taxon>Pseudomonadota</taxon>
        <taxon>Alphaproteobacteria</taxon>
        <taxon>Rhodobacterales</taxon>
        <taxon>Paracoccaceae</taxon>
        <taxon>Aquicoccus</taxon>
    </lineage>
</organism>
<dbReference type="RefSeq" id="WP_111362848.1">
    <property type="nucleotide sequence ID" value="NZ_VINQ01000003.1"/>
</dbReference>
<dbReference type="InterPro" id="IPR016181">
    <property type="entry name" value="Acyl_CoA_acyltransferase"/>
</dbReference>
<dbReference type="InterPro" id="IPR000182">
    <property type="entry name" value="GNAT_dom"/>
</dbReference>
<accession>A0A5A9ZKG9</accession>
<dbReference type="GO" id="GO:0016747">
    <property type="term" value="F:acyltransferase activity, transferring groups other than amino-acyl groups"/>
    <property type="evidence" value="ECO:0007669"/>
    <property type="project" value="InterPro"/>
</dbReference>
<dbReference type="Pfam" id="PF13302">
    <property type="entry name" value="Acetyltransf_3"/>
    <property type="match status" value="1"/>
</dbReference>
<keyword evidence="2" id="KW-0808">Transferase</keyword>
<protein>
    <submittedName>
        <fullName evidence="2">GNAT family N-acetyltransferase</fullName>
    </submittedName>
</protein>